<feature type="transmembrane region" description="Helical" evidence="7">
    <location>
        <begin position="87"/>
        <end position="109"/>
    </location>
</feature>
<dbReference type="GO" id="GO:0015360">
    <property type="term" value="F:acetate:proton symporter activity"/>
    <property type="evidence" value="ECO:0007669"/>
    <property type="project" value="TreeGrafter"/>
</dbReference>
<accession>A0A543IK63</accession>
<dbReference type="PANTHER" id="PTHR30178">
    <property type="entry name" value="INNER MEMBRANE PROTEIN YAAH"/>
    <property type="match status" value="1"/>
</dbReference>
<dbReference type="RefSeq" id="WP_141972195.1">
    <property type="nucleotide sequence ID" value="NZ_VFPO01000001.1"/>
</dbReference>
<evidence type="ECO:0000256" key="1">
    <source>
        <dbReference type="ARBA" id="ARBA00004141"/>
    </source>
</evidence>
<feature type="transmembrane region" description="Helical" evidence="7">
    <location>
        <begin position="181"/>
        <end position="201"/>
    </location>
</feature>
<evidence type="ECO:0000256" key="7">
    <source>
        <dbReference type="SAM" id="Phobius"/>
    </source>
</evidence>
<dbReference type="GO" id="GO:0005886">
    <property type="term" value="C:plasma membrane"/>
    <property type="evidence" value="ECO:0007669"/>
    <property type="project" value="TreeGrafter"/>
</dbReference>
<feature type="transmembrane region" description="Helical" evidence="7">
    <location>
        <begin position="54"/>
        <end position="75"/>
    </location>
</feature>
<evidence type="ECO:0000256" key="4">
    <source>
        <dbReference type="ARBA" id="ARBA00022989"/>
    </source>
</evidence>
<evidence type="ECO:0000313" key="9">
    <source>
        <dbReference type="Proteomes" id="UP000316706"/>
    </source>
</evidence>
<keyword evidence="4 7" id="KW-1133">Transmembrane helix</keyword>
<evidence type="ECO:0000313" key="8">
    <source>
        <dbReference type="EMBL" id="TQM70968.1"/>
    </source>
</evidence>
<protein>
    <recommendedName>
        <fullName evidence="10">Succinate-acetate transporter protein</fullName>
    </recommendedName>
</protein>
<dbReference type="InterPro" id="IPR047623">
    <property type="entry name" value="SatP"/>
</dbReference>
<comment type="similarity">
    <text evidence="2">Belongs to the acetate uptake transporter (AceTr) (TC 2.A.96) family.</text>
</comment>
<sequence length="274" mass="28475">MMRRRGRAAPPEPGERAGATPTEGTAAAPPGHGVREQGEHAIWEDRTRVVLSPIAAPSILGLFGFAGATMMVGAWQAEWYGDAGTPLILWPFALVFGGLMQFVAAVWSYRARDGLATAMHGMWGSFWVAFGTLWLLISVGAYPVALAPQAGTVNQGFAFWWVALAVITGLGAIAALGANLALTGVLATLAAGAGFTAAGWFAPSEWSLNVGGWLFVVSAVVALYTAAAMMFEGSFGRTILPLGKFRAAAADVPGRKAAPPLEYAQGQPGVKSGQ</sequence>
<organism evidence="8 9">
    <name type="scientific">Actinomadura hallensis</name>
    <dbReference type="NCBI Taxonomy" id="337895"/>
    <lineage>
        <taxon>Bacteria</taxon>
        <taxon>Bacillati</taxon>
        <taxon>Actinomycetota</taxon>
        <taxon>Actinomycetes</taxon>
        <taxon>Streptosporangiales</taxon>
        <taxon>Thermomonosporaceae</taxon>
        <taxon>Actinomadura</taxon>
    </lineage>
</organism>
<dbReference type="AlphaFoldDB" id="A0A543IK63"/>
<keyword evidence="3 7" id="KW-0812">Transmembrane</keyword>
<comment type="caution">
    <text evidence="8">The sequence shown here is derived from an EMBL/GenBank/DDBJ whole genome shotgun (WGS) entry which is preliminary data.</text>
</comment>
<evidence type="ECO:0000256" key="3">
    <source>
        <dbReference type="ARBA" id="ARBA00022692"/>
    </source>
</evidence>
<feature type="compositionally biased region" description="Low complexity" evidence="6">
    <location>
        <begin position="16"/>
        <end position="31"/>
    </location>
</feature>
<evidence type="ECO:0000256" key="6">
    <source>
        <dbReference type="SAM" id="MobiDB-lite"/>
    </source>
</evidence>
<feature type="transmembrane region" description="Helical" evidence="7">
    <location>
        <begin position="157"/>
        <end position="176"/>
    </location>
</feature>
<evidence type="ECO:0008006" key="10">
    <source>
        <dbReference type="Google" id="ProtNLM"/>
    </source>
</evidence>
<dbReference type="PANTHER" id="PTHR30178:SF3">
    <property type="entry name" value="SUCCINATE-ACETATE_PROTON SYMPORTER SATP"/>
    <property type="match status" value="1"/>
</dbReference>
<dbReference type="Proteomes" id="UP000316706">
    <property type="component" value="Unassembled WGS sequence"/>
</dbReference>
<evidence type="ECO:0000256" key="2">
    <source>
        <dbReference type="ARBA" id="ARBA00005587"/>
    </source>
</evidence>
<proteinExistence type="inferred from homology"/>
<feature type="transmembrane region" description="Helical" evidence="7">
    <location>
        <begin position="121"/>
        <end position="145"/>
    </location>
</feature>
<name>A0A543IK63_9ACTN</name>
<feature type="region of interest" description="Disordered" evidence="6">
    <location>
        <begin position="1"/>
        <end position="35"/>
    </location>
</feature>
<dbReference type="GO" id="GO:0071422">
    <property type="term" value="P:succinate transmembrane transport"/>
    <property type="evidence" value="ECO:0007669"/>
    <property type="project" value="TreeGrafter"/>
</dbReference>
<dbReference type="OrthoDB" id="9787939at2"/>
<keyword evidence="5 7" id="KW-0472">Membrane</keyword>
<dbReference type="InterPro" id="IPR000791">
    <property type="entry name" value="Gpr1/Fun34/SatP-like"/>
</dbReference>
<dbReference type="EMBL" id="VFPO01000001">
    <property type="protein sequence ID" value="TQM70968.1"/>
    <property type="molecule type" value="Genomic_DNA"/>
</dbReference>
<reference evidence="8 9" key="1">
    <citation type="submission" date="2019-06" db="EMBL/GenBank/DDBJ databases">
        <title>Sequencing the genomes of 1000 actinobacteria strains.</title>
        <authorList>
            <person name="Klenk H.-P."/>
        </authorList>
    </citation>
    <scope>NUCLEOTIDE SEQUENCE [LARGE SCALE GENOMIC DNA]</scope>
    <source>
        <strain evidence="8 9">DSM 45043</strain>
    </source>
</reference>
<keyword evidence="9" id="KW-1185">Reference proteome</keyword>
<dbReference type="Pfam" id="PF01184">
    <property type="entry name" value="Gpr1_Fun34_YaaH"/>
    <property type="match status" value="1"/>
</dbReference>
<gene>
    <name evidence="8" type="ORF">FHX41_4717</name>
</gene>
<comment type="subcellular location">
    <subcellularLocation>
        <location evidence="1">Membrane</location>
        <topology evidence="1">Multi-pass membrane protein</topology>
    </subcellularLocation>
</comment>
<feature type="transmembrane region" description="Helical" evidence="7">
    <location>
        <begin position="213"/>
        <end position="231"/>
    </location>
</feature>
<evidence type="ECO:0000256" key="5">
    <source>
        <dbReference type="ARBA" id="ARBA00023136"/>
    </source>
</evidence>